<proteinExistence type="predicted"/>
<reference evidence="1 2" key="1">
    <citation type="submission" date="2022-10" db="EMBL/GenBank/DDBJ databases">
        <authorList>
            <person name="Xie J."/>
            <person name="Shen N."/>
        </authorList>
    </citation>
    <scope>NUCLEOTIDE SEQUENCE [LARGE SCALE GENOMIC DNA]</scope>
    <source>
        <strain evidence="1 2">YIM65594</strain>
    </source>
</reference>
<protein>
    <recommendedName>
        <fullName evidence="3">Transcriptional regulator</fullName>
    </recommendedName>
</protein>
<sequence>MPATDAVDLALYRAKYEQRLPARLDELTGPQDGTVALPLHVAWSGLREYRLDQPRQRMGLYRTLLAEGLHDDLCAHLNHELLVAQWPTLRTLVSRTIRDVWETAFPQLRTAEAVA</sequence>
<accession>A0ABU6F3E4</accession>
<evidence type="ECO:0000313" key="1">
    <source>
        <dbReference type="EMBL" id="MEB8338531.1"/>
    </source>
</evidence>
<evidence type="ECO:0000313" key="2">
    <source>
        <dbReference type="Proteomes" id="UP001354931"/>
    </source>
</evidence>
<organism evidence="1 2">
    <name type="scientific">Streptomyces endophyticus</name>
    <dbReference type="NCBI Taxonomy" id="714166"/>
    <lineage>
        <taxon>Bacteria</taxon>
        <taxon>Bacillati</taxon>
        <taxon>Actinomycetota</taxon>
        <taxon>Actinomycetes</taxon>
        <taxon>Kitasatosporales</taxon>
        <taxon>Streptomycetaceae</taxon>
        <taxon>Streptomyces</taxon>
    </lineage>
</organism>
<dbReference type="RefSeq" id="WP_326016323.1">
    <property type="nucleotide sequence ID" value="NZ_JAOZYC010000094.1"/>
</dbReference>
<evidence type="ECO:0008006" key="3">
    <source>
        <dbReference type="Google" id="ProtNLM"/>
    </source>
</evidence>
<keyword evidence="2" id="KW-1185">Reference proteome</keyword>
<dbReference type="Proteomes" id="UP001354931">
    <property type="component" value="Unassembled WGS sequence"/>
</dbReference>
<comment type="caution">
    <text evidence="1">The sequence shown here is derived from an EMBL/GenBank/DDBJ whole genome shotgun (WGS) entry which is preliminary data.</text>
</comment>
<dbReference type="EMBL" id="JAOZYC010000094">
    <property type="protein sequence ID" value="MEB8338531.1"/>
    <property type="molecule type" value="Genomic_DNA"/>
</dbReference>
<name>A0ABU6F3E4_9ACTN</name>
<gene>
    <name evidence="1" type="ORF">OKJ99_13590</name>
</gene>